<dbReference type="GO" id="GO:0005886">
    <property type="term" value="C:plasma membrane"/>
    <property type="evidence" value="ECO:0007669"/>
    <property type="project" value="TreeGrafter"/>
</dbReference>
<evidence type="ECO:0000313" key="4">
    <source>
        <dbReference type="Proteomes" id="UP000267251"/>
    </source>
</evidence>
<keyword evidence="4" id="KW-1185">Reference proteome</keyword>
<organism evidence="3 4">
    <name type="scientific">Piptocephalis cylindrospora</name>
    <dbReference type="NCBI Taxonomy" id="1907219"/>
    <lineage>
        <taxon>Eukaryota</taxon>
        <taxon>Fungi</taxon>
        <taxon>Fungi incertae sedis</taxon>
        <taxon>Zoopagomycota</taxon>
        <taxon>Zoopagomycotina</taxon>
        <taxon>Zoopagomycetes</taxon>
        <taxon>Zoopagales</taxon>
        <taxon>Piptocephalidaceae</taxon>
        <taxon>Piptocephalis</taxon>
    </lineage>
</organism>
<evidence type="ECO:0000256" key="2">
    <source>
        <dbReference type="RuleBase" id="RU363116"/>
    </source>
</evidence>
<dbReference type="EMBL" id="KZ987800">
    <property type="protein sequence ID" value="RKP14707.1"/>
    <property type="molecule type" value="Genomic_DNA"/>
</dbReference>
<dbReference type="PANTHER" id="PTHR23248:SF9">
    <property type="entry name" value="PHOSPHOLIPID SCRAMBLASE"/>
    <property type="match status" value="1"/>
</dbReference>
<reference evidence="4" key="1">
    <citation type="journal article" date="2018" name="Nat. Microbiol.">
        <title>Leveraging single-cell genomics to expand the fungal tree of life.</title>
        <authorList>
            <person name="Ahrendt S.R."/>
            <person name="Quandt C.A."/>
            <person name="Ciobanu D."/>
            <person name="Clum A."/>
            <person name="Salamov A."/>
            <person name="Andreopoulos B."/>
            <person name="Cheng J.F."/>
            <person name="Woyke T."/>
            <person name="Pelin A."/>
            <person name="Henrissat B."/>
            <person name="Reynolds N.K."/>
            <person name="Benny G.L."/>
            <person name="Smith M.E."/>
            <person name="James T.Y."/>
            <person name="Grigoriev I.V."/>
        </authorList>
    </citation>
    <scope>NUCLEOTIDE SEQUENCE [LARGE SCALE GENOMIC DNA]</scope>
</reference>
<evidence type="ECO:0000256" key="1">
    <source>
        <dbReference type="ARBA" id="ARBA00005350"/>
    </source>
</evidence>
<sequence length="185" mass="21254">GWEKTRIFTIADVDGEQFGWLIEDNNPSFNVAMGLQLLKIHRPFKARVEGMDGNVVLRIIRPFTWVNSIIYVDNMEGQRIGSVQSKFHAWKRSYDLYIGKDRFSKIRGGALAWDFSLQNREGQLIGHIGCSFRGITREALMDTGRYILEMESVQDPETARFYPLTISERAGMLATAICIDFEYFS</sequence>
<dbReference type="InterPro" id="IPR005552">
    <property type="entry name" value="Scramblase"/>
</dbReference>
<dbReference type="OrthoDB" id="191150at2759"/>
<dbReference type="AlphaFoldDB" id="A0A4P9Y6M4"/>
<protein>
    <recommendedName>
        <fullName evidence="2">Phospholipid scramblase</fullName>
    </recommendedName>
</protein>
<name>A0A4P9Y6M4_9FUNG</name>
<dbReference type="GO" id="GO:0017128">
    <property type="term" value="F:phospholipid scramblase activity"/>
    <property type="evidence" value="ECO:0007669"/>
    <property type="project" value="InterPro"/>
</dbReference>
<evidence type="ECO:0000313" key="3">
    <source>
        <dbReference type="EMBL" id="RKP14707.1"/>
    </source>
</evidence>
<gene>
    <name evidence="3" type="ORF">BJ684DRAFT_239</name>
</gene>
<dbReference type="PANTHER" id="PTHR23248">
    <property type="entry name" value="PHOSPHOLIPID SCRAMBLASE-RELATED"/>
    <property type="match status" value="1"/>
</dbReference>
<comment type="similarity">
    <text evidence="1 2">Belongs to the phospholipid scramblase family.</text>
</comment>
<proteinExistence type="inferred from homology"/>
<feature type="non-terminal residue" evidence="3">
    <location>
        <position position="185"/>
    </location>
</feature>
<dbReference type="Proteomes" id="UP000267251">
    <property type="component" value="Unassembled WGS sequence"/>
</dbReference>
<feature type="non-terminal residue" evidence="3">
    <location>
        <position position="1"/>
    </location>
</feature>
<dbReference type="Pfam" id="PF03803">
    <property type="entry name" value="Scramblase"/>
    <property type="match status" value="1"/>
</dbReference>
<accession>A0A4P9Y6M4</accession>